<dbReference type="InterPro" id="IPR036390">
    <property type="entry name" value="WH_DNA-bd_sf"/>
</dbReference>
<protein>
    <submittedName>
        <fullName evidence="5">Helix-turn-helix domain-containing protein</fullName>
    </submittedName>
</protein>
<feature type="domain" description="HTH arsR-type" evidence="4">
    <location>
        <begin position="1"/>
        <end position="97"/>
    </location>
</feature>
<dbReference type="EMBL" id="WSEM01000034">
    <property type="protein sequence ID" value="MVQ39497.1"/>
    <property type="molecule type" value="Genomic_DNA"/>
</dbReference>
<keyword evidence="3" id="KW-0804">Transcription</keyword>
<dbReference type="Proteomes" id="UP000467637">
    <property type="component" value="Unassembled WGS sequence"/>
</dbReference>
<dbReference type="SMART" id="SM00418">
    <property type="entry name" value="HTH_ARSR"/>
    <property type="match status" value="1"/>
</dbReference>
<dbReference type="InterPro" id="IPR001845">
    <property type="entry name" value="HTH_ArsR_DNA-bd_dom"/>
</dbReference>
<dbReference type="InterPro" id="IPR051081">
    <property type="entry name" value="HTH_MetalResp_TranReg"/>
</dbReference>
<name>A0ABW9UH41_9BACL</name>
<dbReference type="Pfam" id="PF01022">
    <property type="entry name" value="HTH_5"/>
    <property type="match status" value="1"/>
</dbReference>
<evidence type="ECO:0000313" key="6">
    <source>
        <dbReference type="Proteomes" id="UP000467637"/>
    </source>
</evidence>
<dbReference type="Gene3D" id="1.10.10.10">
    <property type="entry name" value="Winged helix-like DNA-binding domain superfamily/Winged helix DNA-binding domain"/>
    <property type="match status" value="1"/>
</dbReference>
<dbReference type="InterPro" id="IPR036388">
    <property type="entry name" value="WH-like_DNA-bd_sf"/>
</dbReference>
<dbReference type="PANTHER" id="PTHR33154:SF33">
    <property type="entry name" value="TRANSCRIPTIONAL REPRESSOR SDPR"/>
    <property type="match status" value="1"/>
</dbReference>
<evidence type="ECO:0000259" key="4">
    <source>
        <dbReference type="PROSITE" id="PS50987"/>
    </source>
</evidence>
<dbReference type="PRINTS" id="PR00778">
    <property type="entry name" value="HTHARSR"/>
</dbReference>
<evidence type="ECO:0000256" key="2">
    <source>
        <dbReference type="ARBA" id="ARBA00023125"/>
    </source>
</evidence>
<dbReference type="CDD" id="cd00090">
    <property type="entry name" value="HTH_ARSR"/>
    <property type="match status" value="1"/>
</dbReference>
<keyword evidence="6" id="KW-1185">Reference proteome</keyword>
<organism evidence="5 6">
    <name type="scientific">Paenibacillus anseongense</name>
    <dbReference type="NCBI Taxonomy" id="2682845"/>
    <lineage>
        <taxon>Bacteria</taxon>
        <taxon>Bacillati</taxon>
        <taxon>Bacillota</taxon>
        <taxon>Bacilli</taxon>
        <taxon>Bacillales</taxon>
        <taxon>Paenibacillaceae</taxon>
        <taxon>Paenibacillus</taxon>
    </lineage>
</organism>
<gene>
    <name evidence="5" type="ORF">GON05_33390</name>
</gene>
<reference evidence="5 6" key="1">
    <citation type="submission" date="2019-12" db="EMBL/GenBank/DDBJ databases">
        <authorList>
            <person name="Huq M.A."/>
        </authorList>
    </citation>
    <scope>NUCLEOTIDE SEQUENCE [LARGE SCALE GENOMIC DNA]</scope>
    <source>
        <strain evidence="5 6">MAH-34</strain>
    </source>
</reference>
<comment type="caution">
    <text evidence="5">The sequence shown here is derived from an EMBL/GenBank/DDBJ whole genome shotgun (WGS) entry which is preliminary data.</text>
</comment>
<dbReference type="SUPFAM" id="SSF46785">
    <property type="entry name" value="Winged helix' DNA-binding domain"/>
    <property type="match status" value="1"/>
</dbReference>
<accession>A0ABW9UH41</accession>
<evidence type="ECO:0000256" key="3">
    <source>
        <dbReference type="ARBA" id="ARBA00023163"/>
    </source>
</evidence>
<dbReference type="PANTHER" id="PTHR33154">
    <property type="entry name" value="TRANSCRIPTIONAL REGULATOR, ARSR FAMILY"/>
    <property type="match status" value="1"/>
</dbReference>
<sequence length="103" mass="11688">MSDMTESQFAKISRALAEPRRFQILKEIRVAVQPLPCSVLLEAHKVSASTISHHLKELEIAGLIENIREGKNVSLIFKPEVLQVYLDKISKDLIKSLFPFKES</sequence>
<evidence type="ECO:0000256" key="1">
    <source>
        <dbReference type="ARBA" id="ARBA00023015"/>
    </source>
</evidence>
<keyword evidence="2" id="KW-0238">DNA-binding</keyword>
<evidence type="ECO:0000313" key="5">
    <source>
        <dbReference type="EMBL" id="MVQ39497.1"/>
    </source>
</evidence>
<dbReference type="PROSITE" id="PS50987">
    <property type="entry name" value="HTH_ARSR_2"/>
    <property type="match status" value="1"/>
</dbReference>
<proteinExistence type="predicted"/>
<keyword evidence="1" id="KW-0805">Transcription regulation</keyword>
<dbReference type="InterPro" id="IPR011991">
    <property type="entry name" value="ArsR-like_HTH"/>
</dbReference>
<dbReference type="RefSeq" id="WP_157325635.1">
    <property type="nucleotide sequence ID" value="NZ_WSEM01000034.1"/>
</dbReference>